<dbReference type="EMBL" id="VJMI01021040">
    <property type="protein sequence ID" value="KAF0702693.1"/>
    <property type="molecule type" value="Genomic_DNA"/>
</dbReference>
<protein>
    <recommendedName>
        <fullName evidence="3">DDE Tnp4 domain-containing protein</fullName>
    </recommendedName>
</protein>
<comment type="caution">
    <text evidence="1">The sequence shown here is derived from an EMBL/GenBank/DDBJ whole genome shotgun (WGS) entry which is preliminary data.</text>
</comment>
<proteinExistence type="predicted"/>
<dbReference type="VEuPathDB" id="FungiDB:H257_14765"/>
<accession>A0A6A4Z1G5</accession>
<name>A0A6A4Z1G5_APHAT</name>
<evidence type="ECO:0000313" key="1">
    <source>
        <dbReference type="EMBL" id="KAF0702693.1"/>
    </source>
</evidence>
<sequence length="190" mass="21399">MAAAALLNDDETQLTAPTPRFVRPLVSYMEFLKLQHSLLSDNGDRIVFDTFRMGLAELDQLVDVCKDFLNPKLCAKRVICVCLQWLATGASVRAQEQLFLDRGFSTIHYYRIHGLQAILRGLVSCGFYDGDINNAARLEKSSLAFSSDEPSLRGCVGAMDGTHIPIVVPREYADKYRNRYVYSNSNAYLY</sequence>
<gene>
    <name evidence="1" type="ORF">AaE_015776</name>
</gene>
<reference evidence="1 2" key="1">
    <citation type="submission" date="2019-06" db="EMBL/GenBank/DDBJ databases">
        <title>Genomics analysis of Aphanomyces spp. identifies a new class of oomycete effector associated with host adaptation.</title>
        <authorList>
            <person name="Gaulin E."/>
        </authorList>
    </citation>
    <scope>NUCLEOTIDE SEQUENCE [LARGE SCALE GENOMIC DNA]</scope>
    <source>
        <strain evidence="1 2">E</strain>
    </source>
</reference>
<evidence type="ECO:0008006" key="3">
    <source>
        <dbReference type="Google" id="ProtNLM"/>
    </source>
</evidence>
<organism evidence="1 2">
    <name type="scientific">Aphanomyces astaci</name>
    <name type="common">Crayfish plague agent</name>
    <dbReference type="NCBI Taxonomy" id="112090"/>
    <lineage>
        <taxon>Eukaryota</taxon>
        <taxon>Sar</taxon>
        <taxon>Stramenopiles</taxon>
        <taxon>Oomycota</taxon>
        <taxon>Saprolegniomycetes</taxon>
        <taxon>Saprolegniales</taxon>
        <taxon>Verrucalvaceae</taxon>
        <taxon>Aphanomyces</taxon>
    </lineage>
</organism>
<dbReference type="AlphaFoldDB" id="A0A6A4Z1G5"/>
<evidence type="ECO:0000313" key="2">
    <source>
        <dbReference type="Proteomes" id="UP000469452"/>
    </source>
</evidence>
<dbReference type="Proteomes" id="UP000469452">
    <property type="component" value="Unassembled WGS sequence"/>
</dbReference>